<dbReference type="Proteomes" id="UP000233551">
    <property type="component" value="Unassembled WGS sequence"/>
</dbReference>
<name>A0A2I0K715_PUNGR</name>
<protein>
    <recommendedName>
        <fullName evidence="4">Retrotransposon gag domain-containing protein</fullName>
    </recommendedName>
</protein>
<feature type="compositionally biased region" description="Basic and acidic residues" evidence="1">
    <location>
        <begin position="357"/>
        <end position="379"/>
    </location>
</feature>
<feature type="region of interest" description="Disordered" evidence="1">
    <location>
        <begin position="356"/>
        <end position="405"/>
    </location>
</feature>
<feature type="region of interest" description="Disordered" evidence="1">
    <location>
        <begin position="1"/>
        <end position="68"/>
    </location>
</feature>
<feature type="region of interest" description="Disordered" evidence="1">
    <location>
        <begin position="457"/>
        <end position="506"/>
    </location>
</feature>
<feature type="region of interest" description="Disordered" evidence="1">
    <location>
        <begin position="685"/>
        <end position="714"/>
    </location>
</feature>
<reference evidence="2 3" key="1">
    <citation type="submission" date="2017-11" db="EMBL/GenBank/DDBJ databases">
        <title>De-novo sequencing of pomegranate (Punica granatum L.) genome.</title>
        <authorList>
            <person name="Akparov Z."/>
            <person name="Amiraslanov A."/>
            <person name="Hajiyeva S."/>
            <person name="Abbasov M."/>
            <person name="Kaur K."/>
            <person name="Hamwieh A."/>
            <person name="Solovyev V."/>
            <person name="Salamov A."/>
            <person name="Braich B."/>
            <person name="Kosarev P."/>
            <person name="Mahmoud A."/>
            <person name="Hajiyev E."/>
            <person name="Babayeva S."/>
            <person name="Izzatullayeva V."/>
            <person name="Mammadov A."/>
            <person name="Mammadov A."/>
            <person name="Sharifova S."/>
            <person name="Ojaghi J."/>
            <person name="Eynullazada K."/>
            <person name="Bayramov B."/>
            <person name="Abdulazimova A."/>
            <person name="Shahmuradov I."/>
        </authorList>
    </citation>
    <scope>NUCLEOTIDE SEQUENCE [LARGE SCALE GENOMIC DNA]</scope>
    <source>
        <strain evidence="3">cv. AG2017</strain>
        <tissue evidence="2">Leaf</tissue>
    </source>
</reference>
<organism evidence="2 3">
    <name type="scientific">Punica granatum</name>
    <name type="common">Pomegranate</name>
    <dbReference type="NCBI Taxonomy" id="22663"/>
    <lineage>
        <taxon>Eukaryota</taxon>
        <taxon>Viridiplantae</taxon>
        <taxon>Streptophyta</taxon>
        <taxon>Embryophyta</taxon>
        <taxon>Tracheophyta</taxon>
        <taxon>Spermatophyta</taxon>
        <taxon>Magnoliopsida</taxon>
        <taxon>eudicotyledons</taxon>
        <taxon>Gunneridae</taxon>
        <taxon>Pentapetalae</taxon>
        <taxon>rosids</taxon>
        <taxon>malvids</taxon>
        <taxon>Myrtales</taxon>
        <taxon>Lythraceae</taxon>
        <taxon>Punica</taxon>
    </lineage>
</organism>
<gene>
    <name evidence="2" type="ORF">CRG98_015257</name>
</gene>
<dbReference type="EMBL" id="PGOL01000825">
    <property type="protein sequence ID" value="PKI64349.1"/>
    <property type="molecule type" value="Genomic_DNA"/>
</dbReference>
<dbReference type="AlphaFoldDB" id="A0A2I0K715"/>
<keyword evidence="3" id="KW-1185">Reference proteome</keyword>
<evidence type="ECO:0000256" key="1">
    <source>
        <dbReference type="SAM" id="MobiDB-lite"/>
    </source>
</evidence>
<evidence type="ECO:0000313" key="3">
    <source>
        <dbReference type="Proteomes" id="UP000233551"/>
    </source>
</evidence>
<feature type="region of interest" description="Disordered" evidence="1">
    <location>
        <begin position="422"/>
        <end position="444"/>
    </location>
</feature>
<dbReference type="PANTHER" id="PTHR32108:SF9">
    <property type="entry name" value="REVERSE TRANSCRIPTASE RNASE H-LIKE DOMAIN-CONTAINING PROTEIN"/>
    <property type="match status" value="1"/>
</dbReference>
<proteinExistence type="predicted"/>
<sequence length="846" mass="92383">MAEGDHVDVSEEVNPLVPTLSQPSQTHAPLPLTPAGVLPAYSGAPPTHLPPPTSSRAPLPPASLTSAAADDQARITALKGTVNQMAANMAELLSPYLEGRIVPPRAPRLHRGKGRHPYPPPPAPTAVPLPPAAFLTSDQVLSAPPPVSMPAPAAAYTVPPPTVFSTSSAPAPIHFQTTEFPPYSSLQPHASLSYSAPPPINTTFHEPGTPTHAAQLASPTHLFPEADAEQERRLKQMEETIRALQANDARPDVRYGDYSLFPGMRLPPKFKILEFKAYGGMTDPHHHLRHYRGKMLQYWEYEEFVIHSFQDSLSGPALDWFMSLKAEDIPTWEDLSRKFIDQYRYCAETPPTLLELSTKEMARGQRMEDPTNKGEESSKKVPATSSSSSGRRRKEISANTVNAAQQASQQYSMNFTATPPVAPSYAPHAPQYRPQPPAQPIYYSALPPPPLPTVSSPVVHHYAPAPSQAPQYQPPAPRTSQLTQRAPPPQGQQGGATQPRPHRQYPALPVPLSHIYRQIRDKVGTTAPSSNFDPTIQDQSKQCEYHPGAPGHTLDNCWKLREKIQEMMDAKELVFNAVRSPNVQANPLPDHGSAQGPSINMITVCTSSEGEGQQSWPSPFVIEYVPTEAAVGFAGIDAPHAPLVIDIPAREPYSDDRVPWTYEGGVGNLEQQFGVMGITRSGRLYENPATTDKGKAPATEVGMRPRTLPTPSKKVTEEEAEAFIKIIKASEYKVMEQMAKSPAHISLLALLLNSEPHREALIRCNNHIVGRVMIDNGSALNVCPVTTLKQMNVDLNRIRPSKTAVRAFDGSRREAKHGNVNKGSACLKYMQNQQAKPGKVKKGVVA</sequence>
<evidence type="ECO:0008006" key="4">
    <source>
        <dbReference type="Google" id="ProtNLM"/>
    </source>
</evidence>
<feature type="compositionally biased region" description="Pro residues" evidence="1">
    <location>
        <begin position="47"/>
        <end position="61"/>
    </location>
</feature>
<feature type="compositionally biased region" description="Low complexity" evidence="1">
    <location>
        <begin position="457"/>
        <end position="471"/>
    </location>
</feature>
<accession>A0A2I0K715</accession>
<comment type="caution">
    <text evidence="2">The sequence shown here is derived from an EMBL/GenBank/DDBJ whole genome shotgun (WGS) entry which is preliminary data.</text>
</comment>
<dbReference type="PANTHER" id="PTHR32108">
    <property type="entry name" value="DNA-DIRECTED RNA POLYMERASE SUBUNIT ALPHA"/>
    <property type="match status" value="1"/>
</dbReference>
<evidence type="ECO:0000313" key="2">
    <source>
        <dbReference type="EMBL" id="PKI64349.1"/>
    </source>
</evidence>